<dbReference type="Gene3D" id="3.40.50.620">
    <property type="entry name" value="HUPs"/>
    <property type="match status" value="1"/>
</dbReference>
<evidence type="ECO:0000256" key="1">
    <source>
        <dbReference type="ARBA" id="ARBA00005187"/>
    </source>
</evidence>
<keyword evidence="7" id="KW-1185">Reference proteome</keyword>
<evidence type="ECO:0000256" key="4">
    <source>
        <dbReference type="ARBA" id="ARBA00048741"/>
    </source>
</evidence>
<dbReference type="PANTHER" id="PTHR43284">
    <property type="entry name" value="ASPARAGINE SYNTHETASE (GLUTAMINE-HYDROLYZING)"/>
    <property type="match status" value="1"/>
</dbReference>
<dbReference type="RefSeq" id="WP_308716882.1">
    <property type="nucleotide sequence ID" value="NZ_JAVHUY010000044.1"/>
</dbReference>
<evidence type="ECO:0000259" key="5">
    <source>
        <dbReference type="Pfam" id="PF00733"/>
    </source>
</evidence>
<dbReference type="InterPro" id="IPR014729">
    <property type="entry name" value="Rossmann-like_a/b/a_fold"/>
</dbReference>
<dbReference type="SUPFAM" id="SSF52402">
    <property type="entry name" value="Adenine nucleotide alpha hydrolases-like"/>
    <property type="match status" value="1"/>
</dbReference>
<feature type="domain" description="Asparagine synthetase" evidence="5">
    <location>
        <begin position="199"/>
        <end position="282"/>
    </location>
</feature>
<comment type="catalytic activity">
    <reaction evidence="4">
        <text>L-aspartate + L-glutamine + ATP + H2O = L-asparagine + L-glutamate + AMP + diphosphate + H(+)</text>
        <dbReference type="Rhea" id="RHEA:12228"/>
        <dbReference type="ChEBI" id="CHEBI:15377"/>
        <dbReference type="ChEBI" id="CHEBI:15378"/>
        <dbReference type="ChEBI" id="CHEBI:29985"/>
        <dbReference type="ChEBI" id="CHEBI:29991"/>
        <dbReference type="ChEBI" id="CHEBI:30616"/>
        <dbReference type="ChEBI" id="CHEBI:33019"/>
        <dbReference type="ChEBI" id="CHEBI:58048"/>
        <dbReference type="ChEBI" id="CHEBI:58359"/>
        <dbReference type="ChEBI" id="CHEBI:456215"/>
        <dbReference type="EC" id="6.3.5.4"/>
    </reaction>
</comment>
<dbReference type="InterPro" id="IPR051786">
    <property type="entry name" value="ASN_synthetase/amidase"/>
</dbReference>
<protein>
    <recommendedName>
        <fullName evidence="2">asparagine synthase (glutamine-hydrolyzing)</fullName>
        <ecNumber evidence="2">6.3.5.4</ecNumber>
    </recommendedName>
</protein>
<keyword evidence="3" id="KW-0061">Asparagine biosynthesis</keyword>
<dbReference type="PANTHER" id="PTHR43284:SF1">
    <property type="entry name" value="ASPARAGINE SYNTHETASE"/>
    <property type="match status" value="1"/>
</dbReference>
<dbReference type="Proteomes" id="UP001230908">
    <property type="component" value="Unassembled WGS sequence"/>
</dbReference>
<dbReference type="Gene3D" id="3.60.20.10">
    <property type="entry name" value="Glutamine Phosphoribosylpyrophosphate, subunit 1, domain 1"/>
    <property type="match status" value="1"/>
</dbReference>
<comment type="pathway">
    <text evidence="1">Amino-acid biosynthesis; L-asparagine biosynthesis; L-asparagine from L-aspartate (L-Gln route): step 1/1.</text>
</comment>
<evidence type="ECO:0000313" key="7">
    <source>
        <dbReference type="Proteomes" id="UP001230908"/>
    </source>
</evidence>
<reference evidence="6 7" key="1">
    <citation type="submission" date="2023-08" db="EMBL/GenBank/DDBJ databases">
        <title>Phytohabitans sansha sp. nov., isolated from marine sediment.</title>
        <authorList>
            <person name="Zhao Y."/>
            <person name="Yi K."/>
        </authorList>
    </citation>
    <scope>NUCLEOTIDE SEQUENCE [LARGE SCALE GENOMIC DNA]</scope>
    <source>
        <strain evidence="6 7">ZYX-F-186</strain>
    </source>
</reference>
<organism evidence="6 7">
    <name type="scientific">Phytohabitans maris</name>
    <dbReference type="NCBI Taxonomy" id="3071409"/>
    <lineage>
        <taxon>Bacteria</taxon>
        <taxon>Bacillati</taxon>
        <taxon>Actinomycetota</taxon>
        <taxon>Actinomycetes</taxon>
        <taxon>Micromonosporales</taxon>
        <taxon>Micromonosporaceae</taxon>
    </lineage>
</organism>
<proteinExistence type="predicted"/>
<dbReference type="InterPro" id="IPR001962">
    <property type="entry name" value="Asn_synthase"/>
</dbReference>
<dbReference type="SUPFAM" id="SSF56235">
    <property type="entry name" value="N-terminal nucleophile aminohydrolases (Ntn hydrolases)"/>
    <property type="match status" value="1"/>
</dbReference>
<dbReference type="Pfam" id="PF00733">
    <property type="entry name" value="Asn_synthase"/>
    <property type="match status" value="1"/>
</dbReference>
<dbReference type="EMBL" id="JAVHUY010000044">
    <property type="protein sequence ID" value="MDQ7909623.1"/>
    <property type="molecule type" value="Genomic_DNA"/>
</dbReference>
<accession>A0ABU0ZRP0</accession>
<dbReference type="EC" id="6.3.5.4" evidence="2"/>
<evidence type="ECO:0000313" key="6">
    <source>
        <dbReference type="EMBL" id="MDQ7909623.1"/>
    </source>
</evidence>
<comment type="caution">
    <text evidence="6">The sequence shown here is derived from an EMBL/GenBank/DDBJ whole genome shotgun (WGS) entry which is preliminary data.</text>
</comment>
<gene>
    <name evidence="6" type="ORF">RB614_34395</name>
</gene>
<name>A0ABU0ZRP0_9ACTN</name>
<keyword evidence="3" id="KW-0028">Amino-acid biosynthesis</keyword>
<evidence type="ECO:0000256" key="2">
    <source>
        <dbReference type="ARBA" id="ARBA00012737"/>
    </source>
</evidence>
<dbReference type="InterPro" id="IPR029055">
    <property type="entry name" value="Ntn_hydrolases_N"/>
</dbReference>
<evidence type="ECO:0000256" key="3">
    <source>
        <dbReference type="ARBA" id="ARBA00022888"/>
    </source>
</evidence>
<sequence length="577" mass="61880">MEFNRNLLAVSGTPGAGPAPAAPFGGGASVAHRPWGRLWIDGTLPGERGVVALALGPRDHDFRPVDAEILARWLRAGTPLAQMAAPFAAVAYDDQQLIAATDHIGLRHLYGVRGDGWAAVSTSALELARLAGAPLDRHAVGTYAVTGFHLGEATPFQGVTKLPAGSTWRLAGGELTTTSYVDTTGPAEVPGGDPVEAMAALLRGNVERCLDEHPDTVFELSGGFDSRLAFAALPAARRAGVRTLTLSAPGRADPVIAGELAAHFRTDHQVIDLTKLGDLTPEAAYELVDASALRHDTVGNPVALGVLDWVESQVPPGVRITGQGGEMARGSYHMGQQQHDAPDTELVDRLARWWFLTNDATAADALEPDFAASARADGAAAIRRAFAGYHTDWLTAIDEFFLQERVHRWVGINFTGACLDRTIVGPYLDPRFLALARSVPPTRRSGSGYAARVLERLDPWLANARLATGVRPRHLPRRYVPKQLAEYSVRKYAQRGMEKVYQFARGKAATAAGTPVLADLVVRHWREQPKLVEPVLRSGFVREAWLSGLLSGEFGTDAATVGFLANLAVVERQSVPA</sequence>